<evidence type="ECO:0000256" key="6">
    <source>
        <dbReference type="ARBA" id="ARBA00022679"/>
    </source>
</evidence>
<keyword evidence="6 13" id="KW-0808">Transferase</keyword>
<feature type="transmembrane region" description="Helical" evidence="13">
    <location>
        <begin position="216"/>
        <end position="235"/>
    </location>
</feature>
<keyword evidence="4 13" id="KW-0337">GPI-anchor biosynthesis</keyword>
<feature type="transmembrane region" description="Helical" evidence="13">
    <location>
        <begin position="342"/>
        <end position="363"/>
    </location>
</feature>
<evidence type="ECO:0000256" key="9">
    <source>
        <dbReference type="ARBA" id="ARBA00022989"/>
    </source>
</evidence>
<comment type="similarity">
    <text evidence="3 13">Belongs to the PIGM family.</text>
</comment>
<evidence type="ECO:0000256" key="7">
    <source>
        <dbReference type="ARBA" id="ARBA00022692"/>
    </source>
</evidence>
<evidence type="ECO:0000313" key="14">
    <source>
        <dbReference type="EMBL" id="CAG5133794.1"/>
    </source>
</evidence>
<dbReference type="OrthoDB" id="1741594at2759"/>
<dbReference type="GO" id="GO:0004376">
    <property type="term" value="F:GPI mannosyltransferase activity"/>
    <property type="evidence" value="ECO:0007669"/>
    <property type="project" value="InterPro"/>
</dbReference>
<keyword evidence="15" id="KW-1185">Reference proteome</keyword>
<dbReference type="GO" id="GO:0005789">
    <property type="term" value="C:endoplasmic reticulum membrane"/>
    <property type="evidence" value="ECO:0007669"/>
    <property type="project" value="UniProtKB-SubCell"/>
</dbReference>
<dbReference type="PANTHER" id="PTHR12886">
    <property type="entry name" value="PIG-M MANNOSYLTRANSFERASE"/>
    <property type="match status" value="1"/>
</dbReference>
<comment type="pathway">
    <text evidence="2 13">Glycolipid biosynthesis; glycosylphosphatidylinositol-anchor biosynthesis.</text>
</comment>
<proteinExistence type="inferred from homology"/>
<dbReference type="Pfam" id="PF05007">
    <property type="entry name" value="Mannosyl_trans"/>
    <property type="match status" value="1"/>
</dbReference>
<evidence type="ECO:0000256" key="13">
    <source>
        <dbReference type="RuleBase" id="RU365064"/>
    </source>
</evidence>
<dbReference type="PANTHER" id="PTHR12886:SF0">
    <property type="entry name" value="GPI MANNOSYLTRANSFERASE 1"/>
    <property type="match status" value="1"/>
</dbReference>
<feature type="transmembrane region" description="Helical" evidence="13">
    <location>
        <begin position="159"/>
        <end position="181"/>
    </location>
</feature>
<evidence type="ECO:0000256" key="5">
    <source>
        <dbReference type="ARBA" id="ARBA00022676"/>
    </source>
</evidence>
<evidence type="ECO:0000256" key="11">
    <source>
        <dbReference type="ARBA" id="ARBA00093408"/>
    </source>
</evidence>
<keyword evidence="8 13" id="KW-0256">Endoplasmic reticulum</keyword>
<dbReference type="InterPro" id="IPR007704">
    <property type="entry name" value="PIG-M"/>
</dbReference>
<dbReference type="GO" id="GO:0051751">
    <property type="term" value="F:alpha-1,4-mannosyltransferase activity"/>
    <property type="evidence" value="ECO:0007669"/>
    <property type="project" value="InterPro"/>
</dbReference>
<reference evidence="14" key="1">
    <citation type="submission" date="2021-04" db="EMBL/GenBank/DDBJ databases">
        <authorList>
            <consortium name="Molecular Ecology Group"/>
        </authorList>
    </citation>
    <scope>NUCLEOTIDE SEQUENCE</scope>
</reference>
<feature type="transmembrane region" description="Helical" evidence="13">
    <location>
        <begin position="7"/>
        <end position="25"/>
    </location>
</feature>
<dbReference type="Proteomes" id="UP000678393">
    <property type="component" value="Unassembled WGS sequence"/>
</dbReference>
<evidence type="ECO:0000256" key="10">
    <source>
        <dbReference type="ARBA" id="ARBA00023136"/>
    </source>
</evidence>
<gene>
    <name evidence="14" type="ORF">CUNI_LOCUS19352</name>
</gene>
<comment type="function">
    <text evidence="11 13">Catalytic subunit of the glycosylphosphatidylinositol-mannosyltransferase I complex which catalyzes the transfer of the first mannose, via an alpha-1,4 bond from a dolichol-phosphate-mannose (Dol-P-Man) to the glucosaminyl acyl phosphatidylinositol (GlcN-(acyl)PI) intermediate to generate alpha-D-Man-(1-&gt;4)-alpha-D-GlcN-(1-&gt;6)-(1-radyl,2-acyl-sn-glycero-3-phospho)-2-acyl-inositol and participates in the sixth step of the glycosylphosphatidylinositol-anchor biosynthesis.</text>
</comment>
<dbReference type="AlphaFoldDB" id="A0A8S3ZY52"/>
<dbReference type="GO" id="GO:0006506">
    <property type="term" value="P:GPI anchor biosynthetic process"/>
    <property type="evidence" value="ECO:0007669"/>
    <property type="project" value="UniProtKB-KW"/>
</dbReference>
<protein>
    <recommendedName>
        <fullName evidence="12 13">GPI alpha-1,4-mannosyltransferase I, catalytic subunit</fullName>
        <ecNumber evidence="13">2.4.1.-</ecNumber>
    </recommendedName>
    <alternativeName>
        <fullName evidence="13">GPI mannosyltransferase I</fullName>
    </alternativeName>
</protein>
<accession>A0A8S3ZY52</accession>
<keyword evidence="5 13" id="KW-0328">Glycosyltransferase</keyword>
<sequence>MLMDMHCWYAAAFVVRIVMMLYGIWQDTYMAVKFTDIDYYVFSDAAKFVAQGESPYMRATYRYTPLLAWALTPNVWLGLFFGKLIFITFDILVGHTIYRLVIHLGHDRYTARNCALVWLLNPLPIAVSSRGNAESVMAYLVLMTLLYLVQGRVMASAAFYALAIHFKIYPVIYALPIYLYLGGTQRNIPGKPPKEFNSCWCITSVMSSLLPNRDRVVFITTSAFILGLLTSFFYLKYGWIFLYETYIYHVVRGDIRHNFSPYFYLLYLTSDTEMGVPLYLRLLVFLPQMVLVCAVGVRFYKDQPLCWFLCTFVFVMANKVCTSQYFLWYVSLLPCILPDIKMAVTTSMCLLLLWFGAQGLWLLPAYLLEFQGYNTFLLIWASGLVFFCVNAAIVCFIVKNYKVKL</sequence>
<feature type="transmembrane region" description="Helical" evidence="13">
    <location>
        <begin position="375"/>
        <end position="399"/>
    </location>
</feature>
<dbReference type="GO" id="GO:1990529">
    <property type="term" value="C:glycosylphosphatidylinositol-mannosyltransferase I complex"/>
    <property type="evidence" value="ECO:0007669"/>
    <property type="project" value="TreeGrafter"/>
</dbReference>
<evidence type="ECO:0000256" key="2">
    <source>
        <dbReference type="ARBA" id="ARBA00004687"/>
    </source>
</evidence>
<evidence type="ECO:0000256" key="12">
    <source>
        <dbReference type="ARBA" id="ARBA00093608"/>
    </source>
</evidence>
<feature type="transmembrane region" description="Helical" evidence="13">
    <location>
        <begin position="307"/>
        <end position="330"/>
    </location>
</feature>
<name>A0A8S3ZY52_9EUPU</name>
<organism evidence="14 15">
    <name type="scientific">Candidula unifasciata</name>
    <dbReference type="NCBI Taxonomy" id="100452"/>
    <lineage>
        <taxon>Eukaryota</taxon>
        <taxon>Metazoa</taxon>
        <taxon>Spiralia</taxon>
        <taxon>Lophotrochozoa</taxon>
        <taxon>Mollusca</taxon>
        <taxon>Gastropoda</taxon>
        <taxon>Heterobranchia</taxon>
        <taxon>Euthyneura</taxon>
        <taxon>Panpulmonata</taxon>
        <taxon>Eupulmonata</taxon>
        <taxon>Stylommatophora</taxon>
        <taxon>Helicina</taxon>
        <taxon>Helicoidea</taxon>
        <taxon>Geomitridae</taxon>
        <taxon>Candidula</taxon>
    </lineage>
</organism>
<dbReference type="EC" id="2.4.1.-" evidence="13"/>
<dbReference type="EMBL" id="CAJHNH020006479">
    <property type="protein sequence ID" value="CAG5133794.1"/>
    <property type="molecule type" value="Genomic_DNA"/>
</dbReference>
<evidence type="ECO:0000256" key="8">
    <source>
        <dbReference type="ARBA" id="ARBA00022824"/>
    </source>
</evidence>
<comment type="subcellular location">
    <subcellularLocation>
        <location evidence="1 13">Endoplasmic reticulum membrane</location>
        <topology evidence="1 13">Multi-pass membrane protein</topology>
    </subcellularLocation>
</comment>
<evidence type="ECO:0000256" key="4">
    <source>
        <dbReference type="ARBA" id="ARBA00022502"/>
    </source>
</evidence>
<comment type="caution">
    <text evidence="14">The sequence shown here is derived from an EMBL/GenBank/DDBJ whole genome shotgun (WGS) entry which is preliminary data.</text>
</comment>
<evidence type="ECO:0000256" key="1">
    <source>
        <dbReference type="ARBA" id="ARBA00004477"/>
    </source>
</evidence>
<evidence type="ECO:0000313" key="15">
    <source>
        <dbReference type="Proteomes" id="UP000678393"/>
    </source>
</evidence>
<feature type="transmembrane region" description="Helical" evidence="13">
    <location>
        <begin position="75"/>
        <end position="98"/>
    </location>
</feature>
<keyword evidence="10 13" id="KW-0472">Membrane</keyword>
<evidence type="ECO:0000256" key="3">
    <source>
        <dbReference type="ARBA" id="ARBA00011071"/>
    </source>
</evidence>
<feature type="non-terminal residue" evidence="14">
    <location>
        <position position="405"/>
    </location>
</feature>
<keyword evidence="7 13" id="KW-0812">Transmembrane</keyword>
<feature type="transmembrane region" description="Helical" evidence="13">
    <location>
        <begin position="136"/>
        <end position="153"/>
    </location>
</feature>
<feature type="transmembrane region" description="Helical" evidence="13">
    <location>
        <begin position="278"/>
        <end position="300"/>
    </location>
</feature>
<keyword evidence="9 13" id="KW-1133">Transmembrane helix</keyword>